<evidence type="ECO:0000259" key="4">
    <source>
        <dbReference type="PROSITE" id="PS51898"/>
    </source>
</evidence>
<keyword evidence="2" id="KW-0233">DNA recombination</keyword>
<dbReference type="Gene3D" id="1.10.443.10">
    <property type="entry name" value="Intergrase catalytic core"/>
    <property type="match status" value="1"/>
</dbReference>
<dbReference type="AlphaFoldDB" id="A0A1H4CCP0"/>
<evidence type="ECO:0000313" key="6">
    <source>
        <dbReference type="Proteomes" id="UP000199002"/>
    </source>
</evidence>
<dbReference type="PANTHER" id="PTHR30349:SF64">
    <property type="entry name" value="PROPHAGE INTEGRASE INTD-RELATED"/>
    <property type="match status" value="1"/>
</dbReference>
<dbReference type="GeneID" id="34232003"/>
<dbReference type="InterPro" id="IPR011010">
    <property type="entry name" value="DNA_brk_join_enz"/>
</dbReference>
<evidence type="ECO:0000256" key="2">
    <source>
        <dbReference type="ARBA" id="ARBA00023172"/>
    </source>
</evidence>
<feature type="domain" description="Tyr recombinase" evidence="4">
    <location>
        <begin position="250"/>
        <end position="430"/>
    </location>
</feature>
<dbReference type="Pfam" id="PF00589">
    <property type="entry name" value="Phage_integrase"/>
    <property type="match status" value="1"/>
</dbReference>
<organism evidence="5 6">
    <name type="scientific">Acidovorax soli</name>
    <dbReference type="NCBI Taxonomy" id="592050"/>
    <lineage>
        <taxon>Bacteria</taxon>
        <taxon>Pseudomonadati</taxon>
        <taxon>Pseudomonadota</taxon>
        <taxon>Betaproteobacteria</taxon>
        <taxon>Burkholderiales</taxon>
        <taxon>Comamonadaceae</taxon>
        <taxon>Acidovorax</taxon>
    </lineage>
</organism>
<evidence type="ECO:0000256" key="3">
    <source>
        <dbReference type="SAM" id="MobiDB-lite"/>
    </source>
</evidence>
<dbReference type="GO" id="GO:0006310">
    <property type="term" value="P:DNA recombination"/>
    <property type="evidence" value="ECO:0007669"/>
    <property type="project" value="UniProtKB-KW"/>
</dbReference>
<dbReference type="Proteomes" id="UP000199002">
    <property type="component" value="Unassembled WGS sequence"/>
</dbReference>
<dbReference type="GO" id="GO:0015074">
    <property type="term" value="P:DNA integration"/>
    <property type="evidence" value="ECO:0007669"/>
    <property type="project" value="UniProtKB-KW"/>
</dbReference>
<dbReference type="InterPro" id="IPR050090">
    <property type="entry name" value="Tyrosine_recombinase_XerCD"/>
</dbReference>
<reference evidence="6" key="1">
    <citation type="submission" date="2016-10" db="EMBL/GenBank/DDBJ databases">
        <authorList>
            <person name="Varghese N."/>
            <person name="Submissions S."/>
        </authorList>
    </citation>
    <scope>NUCLEOTIDE SEQUENCE [LARGE SCALE GENOMIC DNA]</scope>
    <source>
        <strain evidence="6">DSM 25157</strain>
    </source>
</reference>
<sequence length="455" mass="51929">MSALPRGVTQVLWKNKTKSKEKQVKFRVRVSKKVNGEPFKIDQLCDTLEEAKDLLATCHSNIGRQALNKIELDQQEKVKKVADLLSSPPLSFYIKQYIAQHIPEAPEGNDLKRRNRAAKLSFFKTIENTPIPDSQNEVAQPLLQAGGLLAQMAQKAISNGGKKRFGDFKPEQITYLEINEYIKTRLATPAMTANRKSSLGRNVSKISVSRELTFIKKLFDNLRHQEGRFKGIPNPVTEYDKDLLVNRDIKNTYRLSDSDKNILFDALDKHPNPEMKQICLLSYYCGFRRSEIVPLLWEQVHMDENYIQLYQTKSGRPRKVIITKEARSILESIPKKDNQPRLFTYTLFGFSGSVDKLIERIGLKAKGFRFHFFRREAISNLVFNIGQVTGLDGANFSILISELLGLESVRHLEKNHLAELPTASLNNQTDIMKSVGHNNKQTTKRYSPIKIPSKA</sequence>
<dbReference type="STRING" id="592050.SAMN05421875_11867"/>
<keyword evidence="6" id="KW-1185">Reference proteome</keyword>
<dbReference type="PANTHER" id="PTHR30349">
    <property type="entry name" value="PHAGE INTEGRASE-RELATED"/>
    <property type="match status" value="1"/>
</dbReference>
<dbReference type="PROSITE" id="PS51898">
    <property type="entry name" value="TYR_RECOMBINASE"/>
    <property type="match status" value="1"/>
</dbReference>
<feature type="region of interest" description="Disordered" evidence="3">
    <location>
        <begin position="433"/>
        <end position="455"/>
    </location>
</feature>
<proteinExistence type="predicted"/>
<dbReference type="RefSeq" id="WP_092699090.1">
    <property type="nucleotide sequence ID" value="NZ_CAXIQL010000080.1"/>
</dbReference>
<dbReference type="GO" id="GO:0003677">
    <property type="term" value="F:DNA binding"/>
    <property type="evidence" value="ECO:0007669"/>
    <property type="project" value="InterPro"/>
</dbReference>
<dbReference type="EMBL" id="FNQJ01000018">
    <property type="protein sequence ID" value="SEA58215.1"/>
    <property type="molecule type" value="Genomic_DNA"/>
</dbReference>
<dbReference type="SUPFAM" id="SSF56349">
    <property type="entry name" value="DNA breaking-rejoining enzymes"/>
    <property type="match status" value="1"/>
</dbReference>
<dbReference type="InterPro" id="IPR002104">
    <property type="entry name" value="Integrase_catalytic"/>
</dbReference>
<dbReference type="InterPro" id="IPR013762">
    <property type="entry name" value="Integrase-like_cat_sf"/>
</dbReference>
<gene>
    <name evidence="5" type="ORF">SAMN05421875_11867</name>
</gene>
<keyword evidence="1" id="KW-0229">DNA integration</keyword>
<evidence type="ECO:0000313" key="5">
    <source>
        <dbReference type="EMBL" id="SEA58215.1"/>
    </source>
</evidence>
<name>A0A1H4CCP0_9BURK</name>
<accession>A0A1H4CCP0</accession>
<dbReference type="CDD" id="cd00796">
    <property type="entry name" value="INT_Rci_Hp1_C"/>
    <property type="match status" value="1"/>
</dbReference>
<feature type="compositionally biased region" description="Polar residues" evidence="3">
    <location>
        <begin position="433"/>
        <end position="445"/>
    </location>
</feature>
<evidence type="ECO:0000256" key="1">
    <source>
        <dbReference type="ARBA" id="ARBA00022908"/>
    </source>
</evidence>
<protein>
    <submittedName>
        <fullName evidence="5">Site-specific recombinase XerD</fullName>
    </submittedName>
</protein>